<dbReference type="Proteomes" id="UP001164965">
    <property type="component" value="Chromosome"/>
</dbReference>
<sequence length="193" mass="20800">MARTRWQDERSEHDSRDYVQRFAELAAEGADMHGEARVVDALLAPASHVLDAGCGTARVGAELVRRGHTVTAVDADPVLVAAAPVLEGLTVLHADLVELDLGPERFDAAVVAGNVLVFVTPGTERTVLQRLHAHVRPGGLVVTGFATDRAYTVDELDRDAVAVGLQPESRFATWDLRPWRAGADWAVSVLRVP</sequence>
<accession>A0ABY6NXB1</accession>
<gene>
    <name evidence="2" type="ORF">RHODO2019_12645</name>
</gene>
<feature type="domain" description="Methyltransferase" evidence="1">
    <location>
        <begin position="49"/>
        <end position="139"/>
    </location>
</feature>
<dbReference type="GO" id="GO:0008168">
    <property type="term" value="F:methyltransferase activity"/>
    <property type="evidence" value="ECO:0007669"/>
    <property type="project" value="UniProtKB-KW"/>
</dbReference>
<protein>
    <submittedName>
        <fullName evidence="2">Class I SAM-dependent methyltransferase</fullName>
    </submittedName>
</protein>
<dbReference type="RefSeq" id="WP_265382132.1">
    <property type="nucleotide sequence ID" value="NZ_CP110615.1"/>
</dbReference>
<dbReference type="Gene3D" id="3.40.50.150">
    <property type="entry name" value="Vaccinia Virus protein VP39"/>
    <property type="match status" value="1"/>
</dbReference>
<keyword evidence="2" id="KW-0489">Methyltransferase</keyword>
<keyword evidence="3" id="KW-1185">Reference proteome</keyword>
<evidence type="ECO:0000259" key="1">
    <source>
        <dbReference type="Pfam" id="PF13649"/>
    </source>
</evidence>
<dbReference type="EMBL" id="CP110615">
    <property type="protein sequence ID" value="UZJ24025.1"/>
    <property type="molecule type" value="Genomic_DNA"/>
</dbReference>
<proteinExistence type="predicted"/>
<name>A0ABY6NXB1_9NOCA</name>
<dbReference type="SUPFAM" id="SSF53335">
    <property type="entry name" value="S-adenosyl-L-methionine-dependent methyltransferases"/>
    <property type="match status" value="1"/>
</dbReference>
<dbReference type="InterPro" id="IPR029063">
    <property type="entry name" value="SAM-dependent_MTases_sf"/>
</dbReference>
<dbReference type="InterPro" id="IPR041698">
    <property type="entry name" value="Methyltransf_25"/>
</dbReference>
<keyword evidence="2" id="KW-0808">Transferase</keyword>
<evidence type="ECO:0000313" key="2">
    <source>
        <dbReference type="EMBL" id="UZJ24025.1"/>
    </source>
</evidence>
<dbReference type="Pfam" id="PF13649">
    <property type="entry name" value="Methyltransf_25"/>
    <property type="match status" value="1"/>
</dbReference>
<organism evidence="2 3">
    <name type="scientific">Rhodococcus antarcticus</name>
    <dbReference type="NCBI Taxonomy" id="2987751"/>
    <lineage>
        <taxon>Bacteria</taxon>
        <taxon>Bacillati</taxon>
        <taxon>Actinomycetota</taxon>
        <taxon>Actinomycetes</taxon>
        <taxon>Mycobacteriales</taxon>
        <taxon>Nocardiaceae</taxon>
        <taxon>Rhodococcus</taxon>
    </lineage>
</organism>
<dbReference type="GO" id="GO:0032259">
    <property type="term" value="P:methylation"/>
    <property type="evidence" value="ECO:0007669"/>
    <property type="project" value="UniProtKB-KW"/>
</dbReference>
<evidence type="ECO:0000313" key="3">
    <source>
        <dbReference type="Proteomes" id="UP001164965"/>
    </source>
</evidence>
<reference evidence="2" key="1">
    <citation type="submission" date="2022-10" db="EMBL/GenBank/DDBJ databases">
        <title>Rhodococcus sp.75.</title>
        <authorList>
            <person name="Sun M."/>
        </authorList>
    </citation>
    <scope>NUCLEOTIDE SEQUENCE</scope>
    <source>
        <strain evidence="2">75</strain>
    </source>
</reference>
<dbReference type="CDD" id="cd02440">
    <property type="entry name" value="AdoMet_MTases"/>
    <property type="match status" value="1"/>
</dbReference>